<reference evidence="1 2" key="1">
    <citation type="submission" date="2021-03" db="EMBL/GenBank/DDBJ databases">
        <title>Sequencing the genomes of 1000 actinobacteria strains.</title>
        <authorList>
            <person name="Klenk H.-P."/>
        </authorList>
    </citation>
    <scope>NUCLEOTIDE SEQUENCE [LARGE SCALE GENOMIC DNA]</scope>
    <source>
        <strain evidence="1 2">DSM 12936</strain>
    </source>
</reference>
<keyword evidence="2" id="KW-1185">Reference proteome</keyword>
<sequence>MRARQEPDARLLSLAEAQDGVLTLGQAADLGVGPWAVRRLAEAQWQRLAPGVFYLGLGAPPWRAQAWAGLLVGGPHARLAGEAAAHLHGLLAEPPATVEVLVPFDRQVRDRWPWTFRRERPGVREQRSVGVLSRTTVEDTVLDLVDRATSAREVQGLVASAVQQRRTTVVRLRRAAAGRARLRHRRLVEALLDDVADGAETPLEIAYLHQVERAHGLPRGVRQHRAGHSGAVRDVLYEEFAVVVELDGRLGHEGAGRFRDLDRDNAATVAGELTLRYGWHDVADRSCAVAAQLGVVLARRGWDDEPRRCHRCRRVVGMIV</sequence>
<comment type="caution">
    <text evidence="1">The sequence shown here is derived from an EMBL/GenBank/DDBJ whole genome shotgun (WGS) entry which is preliminary data.</text>
</comment>
<evidence type="ECO:0000313" key="1">
    <source>
        <dbReference type="EMBL" id="MBP2417948.1"/>
    </source>
</evidence>
<dbReference type="RefSeq" id="WP_210057059.1">
    <property type="nucleotide sequence ID" value="NZ_BAAAMH010000010.1"/>
</dbReference>
<dbReference type="Proteomes" id="UP000758168">
    <property type="component" value="Unassembled WGS sequence"/>
</dbReference>
<name>A0ABS4ZA73_9ACTN</name>
<gene>
    <name evidence="1" type="ORF">JOF54_002870</name>
</gene>
<evidence type="ECO:0008006" key="3">
    <source>
        <dbReference type="Google" id="ProtNLM"/>
    </source>
</evidence>
<dbReference type="EMBL" id="JAGIOB010000001">
    <property type="protein sequence ID" value="MBP2417948.1"/>
    <property type="molecule type" value="Genomic_DNA"/>
</dbReference>
<proteinExistence type="predicted"/>
<accession>A0ABS4ZA73</accession>
<protein>
    <recommendedName>
        <fullName evidence="3">Transcriptional regulator, AbiEi antitoxin, Type IV TA system</fullName>
    </recommendedName>
</protein>
<organism evidence="1 2">
    <name type="scientific">Microlunatus capsulatus</name>
    <dbReference type="NCBI Taxonomy" id="99117"/>
    <lineage>
        <taxon>Bacteria</taxon>
        <taxon>Bacillati</taxon>
        <taxon>Actinomycetota</taxon>
        <taxon>Actinomycetes</taxon>
        <taxon>Propionibacteriales</taxon>
        <taxon>Propionibacteriaceae</taxon>
        <taxon>Microlunatus</taxon>
    </lineage>
</organism>
<evidence type="ECO:0000313" key="2">
    <source>
        <dbReference type="Proteomes" id="UP000758168"/>
    </source>
</evidence>